<dbReference type="EMBL" id="CAKMRJ010004445">
    <property type="protein sequence ID" value="CAH1436971.1"/>
    <property type="molecule type" value="Genomic_DNA"/>
</dbReference>
<reference evidence="2 3" key="1">
    <citation type="submission" date="2022-01" db="EMBL/GenBank/DDBJ databases">
        <authorList>
            <person name="Xiong W."/>
            <person name="Schranz E."/>
        </authorList>
    </citation>
    <scope>NUCLEOTIDE SEQUENCE [LARGE SCALE GENOMIC DNA]</scope>
</reference>
<feature type="region of interest" description="Disordered" evidence="1">
    <location>
        <begin position="1"/>
        <end position="24"/>
    </location>
</feature>
<name>A0AAU9NGH2_9ASTR</name>
<gene>
    <name evidence="2" type="ORF">LVIROSA_LOCUS23316</name>
</gene>
<dbReference type="AlphaFoldDB" id="A0AAU9NGH2"/>
<comment type="caution">
    <text evidence="2">The sequence shown here is derived from an EMBL/GenBank/DDBJ whole genome shotgun (WGS) entry which is preliminary data.</text>
</comment>
<accession>A0AAU9NGH2</accession>
<evidence type="ECO:0000256" key="1">
    <source>
        <dbReference type="SAM" id="MobiDB-lite"/>
    </source>
</evidence>
<keyword evidence="3" id="KW-1185">Reference proteome</keyword>
<sequence length="114" mass="12150">MSVSCCGEETGEEGKPKQRRQLPYAAKNGGRISRRERVATQSRINECEGGVAVHIFKQQLRKTGGGGKRLAAGGGSKGWLKARFWGASVSIIPRPCKILLKLASGKALVNLSAS</sequence>
<organism evidence="2 3">
    <name type="scientific">Lactuca virosa</name>
    <dbReference type="NCBI Taxonomy" id="75947"/>
    <lineage>
        <taxon>Eukaryota</taxon>
        <taxon>Viridiplantae</taxon>
        <taxon>Streptophyta</taxon>
        <taxon>Embryophyta</taxon>
        <taxon>Tracheophyta</taxon>
        <taxon>Spermatophyta</taxon>
        <taxon>Magnoliopsida</taxon>
        <taxon>eudicotyledons</taxon>
        <taxon>Gunneridae</taxon>
        <taxon>Pentapetalae</taxon>
        <taxon>asterids</taxon>
        <taxon>campanulids</taxon>
        <taxon>Asterales</taxon>
        <taxon>Asteraceae</taxon>
        <taxon>Cichorioideae</taxon>
        <taxon>Cichorieae</taxon>
        <taxon>Lactucinae</taxon>
        <taxon>Lactuca</taxon>
    </lineage>
</organism>
<protein>
    <submittedName>
        <fullName evidence="2">Uncharacterized protein</fullName>
    </submittedName>
</protein>
<proteinExistence type="predicted"/>
<evidence type="ECO:0000313" key="3">
    <source>
        <dbReference type="Proteomes" id="UP001157418"/>
    </source>
</evidence>
<dbReference type="Proteomes" id="UP001157418">
    <property type="component" value="Unassembled WGS sequence"/>
</dbReference>
<evidence type="ECO:0000313" key="2">
    <source>
        <dbReference type="EMBL" id="CAH1436971.1"/>
    </source>
</evidence>